<protein>
    <submittedName>
        <fullName evidence="2">ImmA/IrrE family metallo-endopeptidase</fullName>
    </submittedName>
</protein>
<name>A0ABZ2I1B3_9HYPH</name>
<dbReference type="RefSeq" id="WP_338608120.1">
    <property type="nucleotide sequence ID" value="NZ_CP146275.1"/>
</dbReference>
<accession>A0ABZ2I1B3</accession>
<dbReference type="Proteomes" id="UP001369958">
    <property type="component" value="Chromosome"/>
</dbReference>
<feature type="domain" description="IrrE N-terminal-like" evidence="1">
    <location>
        <begin position="53"/>
        <end position="147"/>
    </location>
</feature>
<evidence type="ECO:0000313" key="2">
    <source>
        <dbReference type="EMBL" id="WWT32698.1"/>
    </source>
</evidence>
<reference evidence="2 3" key="1">
    <citation type="submission" date="2024-02" db="EMBL/GenBank/DDBJ databases">
        <title>Complete genome sequence of Pelagibacterium nitratireducens ZH15.</title>
        <authorList>
            <person name="Zhao L.H."/>
        </authorList>
    </citation>
    <scope>NUCLEOTIDE SEQUENCE [LARGE SCALE GENOMIC DNA]</scope>
    <source>
        <strain evidence="2 3">ZH15</strain>
    </source>
</reference>
<dbReference type="Pfam" id="PF06114">
    <property type="entry name" value="Peptidase_M78"/>
    <property type="match status" value="1"/>
</dbReference>
<dbReference type="EMBL" id="CP146275">
    <property type="protein sequence ID" value="WWT32698.1"/>
    <property type="molecule type" value="Genomic_DNA"/>
</dbReference>
<keyword evidence="3" id="KW-1185">Reference proteome</keyword>
<gene>
    <name evidence="2" type="ORF">V6617_17075</name>
</gene>
<evidence type="ECO:0000259" key="1">
    <source>
        <dbReference type="Pfam" id="PF06114"/>
    </source>
</evidence>
<evidence type="ECO:0000313" key="3">
    <source>
        <dbReference type="Proteomes" id="UP001369958"/>
    </source>
</evidence>
<sequence length="164" mass="18748">MPLSAFALAEQQKVTIWREREIAGLSAEHLNQLAVVANDEWLALTLRLKDNFLVVYNSSQSPDRVNSMIMHELSHIILGHELTSAGLSEEGYLMPTTYDQEQEDEANWLGGTLLLPRPALLHVRYHAMSDSEISQRYGVSSHMLKWRFRMTGVDYQISHAKRRA</sequence>
<dbReference type="Gene3D" id="1.10.10.2910">
    <property type="match status" value="1"/>
</dbReference>
<dbReference type="InterPro" id="IPR010359">
    <property type="entry name" value="IrrE_HExxH"/>
</dbReference>
<organism evidence="2 3">
    <name type="scientific">Pelagibacterium nitratireducens</name>
    <dbReference type="NCBI Taxonomy" id="1046114"/>
    <lineage>
        <taxon>Bacteria</taxon>
        <taxon>Pseudomonadati</taxon>
        <taxon>Pseudomonadota</taxon>
        <taxon>Alphaproteobacteria</taxon>
        <taxon>Hyphomicrobiales</taxon>
        <taxon>Devosiaceae</taxon>
        <taxon>Pelagibacterium</taxon>
    </lineage>
</organism>
<proteinExistence type="predicted"/>